<dbReference type="Gene3D" id="1.20.120.1870">
    <property type="entry name" value="Fic/DOC protein, Fido domain"/>
    <property type="match status" value="1"/>
</dbReference>
<evidence type="ECO:0000313" key="3">
    <source>
        <dbReference type="Proteomes" id="UP000005104"/>
    </source>
</evidence>
<dbReference type="PROSITE" id="PS51459">
    <property type="entry name" value="FIDO"/>
    <property type="match status" value="1"/>
</dbReference>
<dbReference type="EMBL" id="CM001441">
    <property type="protein sequence ID" value="EHQ91026.1"/>
    <property type="molecule type" value="Genomic_DNA"/>
</dbReference>
<dbReference type="HOGENOM" id="CLU_115697_7_0_9"/>
<name>H5XX86_9FIRM</name>
<sequence length="137" mass="16150">MEDVELLCIDDILVIHKEAIWMFGGSSEYYQDTVTRIKSIIDQQYPHFDHDKYPTPFKKASMLWYFLTKNHCFVDGNKRVGFYAATVLLKINGFYDQINDDEAYEKAIEITCSHLTGNDLDQYINELSTWLEKRFTD</sequence>
<dbReference type="PANTHER" id="PTHR39426">
    <property type="entry name" value="HOMOLOGY TO DEATH-ON-CURING PROTEIN OF PHAGE P1"/>
    <property type="match status" value="1"/>
</dbReference>
<keyword evidence="3" id="KW-1185">Reference proteome</keyword>
<proteinExistence type="predicted"/>
<dbReference type="GO" id="GO:0016301">
    <property type="term" value="F:kinase activity"/>
    <property type="evidence" value="ECO:0007669"/>
    <property type="project" value="InterPro"/>
</dbReference>
<evidence type="ECO:0000313" key="2">
    <source>
        <dbReference type="EMBL" id="EHQ91026.1"/>
    </source>
</evidence>
<evidence type="ECO:0000259" key="1">
    <source>
        <dbReference type="PROSITE" id="PS51459"/>
    </source>
</evidence>
<dbReference type="OrthoDB" id="9802752at2"/>
<accession>H5XX86</accession>
<dbReference type="InterPro" id="IPR053737">
    <property type="entry name" value="Type_II_TA_Toxin"/>
</dbReference>
<dbReference type="SUPFAM" id="SSF140931">
    <property type="entry name" value="Fic-like"/>
    <property type="match status" value="1"/>
</dbReference>
<dbReference type="Pfam" id="PF02661">
    <property type="entry name" value="Fic"/>
    <property type="match status" value="1"/>
</dbReference>
<dbReference type="AlphaFoldDB" id="H5XX86"/>
<feature type="domain" description="Fido" evidence="1">
    <location>
        <begin position="7"/>
        <end position="126"/>
    </location>
</feature>
<dbReference type="STRING" id="768710.DesyoDRAFT_4058"/>
<dbReference type="PANTHER" id="PTHR39426:SF1">
    <property type="entry name" value="HOMOLOGY TO DEATH-ON-CURING PROTEIN OF PHAGE P1"/>
    <property type="match status" value="1"/>
</dbReference>
<dbReference type="InterPro" id="IPR036597">
    <property type="entry name" value="Fido-like_dom_sf"/>
</dbReference>
<dbReference type="eggNOG" id="COG3654">
    <property type="taxonomic scope" value="Bacteria"/>
</dbReference>
<dbReference type="InterPro" id="IPR003812">
    <property type="entry name" value="Fido"/>
</dbReference>
<protein>
    <submittedName>
        <fullName evidence="2">Death-on-curing family protein</fullName>
    </submittedName>
</protein>
<gene>
    <name evidence="2" type="ORF">DesyoDRAFT_4058</name>
</gene>
<dbReference type="Proteomes" id="UP000005104">
    <property type="component" value="Chromosome"/>
</dbReference>
<dbReference type="NCBIfam" id="TIGR01550">
    <property type="entry name" value="DOC_P1"/>
    <property type="match status" value="1"/>
</dbReference>
<reference evidence="2 3" key="1">
    <citation type="submission" date="2011-11" db="EMBL/GenBank/DDBJ databases">
        <title>The Noncontiguous Finished genome of Desulfosporosinus youngiae DSM 17734.</title>
        <authorList>
            <consortium name="US DOE Joint Genome Institute (JGI-PGF)"/>
            <person name="Lucas S."/>
            <person name="Han J."/>
            <person name="Lapidus A."/>
            <person name="Cheng J.-F."/>
            <person name="Goodwin L."/>
            <person name="Pitluck S."/>
            <person name="Peters L."/>
            <person name="Ovchinnikova G."/>
            <person name="Lu M."/>
            <person name="Land M.L."/>
            <person name="Hauser L."/>
            <person name="Pester M."/>
            <person name="Spring S."/>
            <person name="Ollivier B."/>
            <person name="Rattei T."/>
            <person name="Klenk H.-P."/>
            <person name="Wagner M."/>
            <person name="Loy A."/>
            <person name="Woyke T.J."/>
        </authorList>
    </citation>
    <scope>NUCLEOTIDE SEQUENCE [LARGE SCALE GENOMIC DNA]</scope>
    <source>
        <strain evidence="2 3">DSM 17734</strain>
    </source>
</reference>
<organism evidence="2 3">
    <name type="scientific">Desulfosporosinus youngiae DSM 17734</name>
    <dbReference type="NCBI Taxonomy" id="768710"/>
    <lineage>
        <taxon>Bacteria</taxon>
        <taxon>Bacillati</taxon>
        <taxon>Bacillota</taxon>
        <taxon>Clostridia</taxon>
        <taxon>Eubacteriales</taxon>
        <taxon>Desulfitobacteriaceae</taxon>
        <taxon>Desulfosporosinus</taxon>
    </lineage>
</organism>
<dbReference type="InterPro" id="IPR006440">
    <property type="entry name" value="Doc"/>
</dbReference>
<dbReference type="RefSeq" id="WP_007785729.1">
    <property type="nucleotide sequence ID" value="NZ_CM001441.1"/>
</dbReference>